<gene>
    <name evidence="3" type="ORF">GIB67_042510</name>
</gene>
<name>A0A7J7M0Z8_9MAGN</name>
<dbReference type="GO" id="GO:0005634">
    <property type="term" value="C:nucleus"/>
    <property type="evidence" value="ECO:0007669"/>
    <property type="project" value="TreeGrafter"/>
</dbReference>
<dbReference type="GO" id="GO:0048254">
    <property type="term" value="P:snoRNA localization"/>
    <property type="evidence" value="ECO:0007669"/>
    <property type="project" value="TreeGrafter"/>
</dbReference>
<accession>A0A7J7M0Z8</accession>
<dbReference type="PANTHER" id="PTHR13483">
    <property type="entry name" value="BOX C_D SNORNA PROTEIN 1-RELATED"/>
    <property type="match status" value="1"/>
</dbReference>
<dbReference type="GO" id="GO:0070761">
    <property type="term" value="C:pre-snoRNP complex"/>
    <property type="evidence" value="ECO:0007669"/>
    <property type="project" value="TreeGrafter"/>
</dbReference>
<dbReference type="Pfam" id="PF25790">
    <property type="entry name" value="BCD1"/>
    <property type="match status" value="1"/>
</dbReference>
<dbReference type="Proteomes" id="UP000541444">
    <property type="component" value="Unassembled WGS sequence"/>
</dbReference>
<dbReference type="EMBL" id="JACGCM010001844">
    <property type="protein sequence ID" value="KAF6148551.1"/>
    <property type="molecule type" value="Genomic_DNA"/>
</dbReference>
<dbReference type="InterPro" id="IPR051639">
    <property type="entry name" value="BCD1"/>
</dbReference>
<dbReference type="GO" id="GO:0000492">
    <property type="term" value="P:box C/D snoRNP assembly"/>
    <property type="evidence" value="ECO:0007669"/>
    <property type="project" value="TreeGrafter"/>
</dbReference>
<evidence type="ECO:0000313" key="4">
    <source>
        <dbReference type="Proteomes" id="UP000541444"/>
    </source>
</evidence>
<organism evidence="3 4">
    <name type="scientific">Kingdonia uniflora</name>
    <dbReference type="NCBI Taxonomy" id="39325"/>
    <lineage>
        <taxon>Eukaryota</taxon>
        <taxon>Viridiplantae</taxon>
        <taxon>Streptophyta</taxon>
        <taxon>Embryophyta</taxon>
        <taxon>Tracheophyta</taxon>
        <taxon>Spermatophyta</taxon>
        <taxon>Magnoliopsida</taxon>
        <taxon>Ranunculales</taxon>
        <taxon>Circaeasteraceae</taxon>
        <taxon>Kingdonia</taxon>
    </lineage>
</organism>
<dbReference type="AlphaFoldDB" id="A0A7J7M0Z8"/>
<proteinExistence type="predicted"/>
<evidence type="ECO:0000256" key="1">
    <source>
        <dbReference type="ARBA" id="ARBA00022553"/>
    </source>
</evidence>
<sequence length="239" mass="27221">MTGYNCRKKVDENKSLCSVIENHLKPGPWNHQLKPFCKEQLECLKFFICKNPKGTKSPFRELDIKAPISRQLRNIIIMEYPIIHVFLPSSSIDFEVSKDQISLPPKFELKESLDEDATSPKGTYFKEEEIENGASPDPHFSDLMKYINPELVDDCSYPGITKSLLQELGIEQEGTFCDSNTMDVGFSEGRDYDFGQDLQNVYSDLIEETNPDGFLDLEGLFVDDEGEMANDELEEGEIP</sequence>
<evidence type="ECO:0000259" key="2">
    <source>
        <dbReference type="Pfam" id="PF25790"/>
    </source>
</evidence>
<dbReference type="OrthoDB" id="272357at2759"/>
<keyword evidence="1" id="KW-0597">Phosphoprotein</keyword>
<dbReference type="PANTHER" id="PTHR13483:SF3">
    <property type="entry name" value="BOX C_D SNORNA PROTEIN 1"/>
    <property type="match status" value="1"/>
</dbReference>
<evidence type="ECO:0000313" key="3">
    <source>
        <dbReference type="EMBL" id="KAF6148551.1"/>
    </source>
</evidence>
<dbReference type="InterPro" id="IPR057721">
    <property type="entry name" value="BCD1_alpha/beta"/>
</dbReference>
<reference evidence="3 4" key="1">
    <citation type="journal article" date="2020" name="IScience">
        <title>Genome Sequencing of the Endangered Kingdonia uniflora (Circaeasteraceae, Ranunculales) Reveals Potential Mechanisms of Evolutionary Specialization.</title>
        <authorList>
            <person name="Sun Y."/>
            <person name="Deng T."/>
            <person name="Zhang A."/>
            <person name="Moore M.J."/>
            <person name="Landis J.B."/>
            <person name="Lin N."/>
            <person name="Zhang H."/>
            <person name="Zhang X."/>
            <person name="Huang J."/>
            <person name="Zhang X."/>
            <person name="Sun H."/>
            <person name="Wang H."/>
        </authorList>
    </citation>
    <scope>NUCLEOTIDE SEQUENCE [LARGE SCALE GENOMIC DNA]</scope>
    <source>
        <strain evidence="3">TB1705</strain>
        <tissue evidence="3">Leaf</tissue>
    </source>
</reference>
<dbReference type="GO" id="GO:0000463">
    <property type="term" value="P:maturation of LSU-rRNA from tricistronic rRNA transcript (SSU-rRNA, 5.8S rRNA, LSU-rRNA)"/>
    <property type="evidence" value="ECO:0007669"/>
    <property type="project" value="TreeGrafter"/>
</dbReference>
<keyword evidence="4" id="KW-1185">Reference proteome</keyword>
<feature type="domain" description="BCD1 alpha/beta" evidence="2">
    <location>
        <begin position="8"/>
        <end position="96"/>
    </location>
</feature>
<comment type="caution">
    <text evidence="3">The sequence shown here is derived from an EMBL/GenBank/DDBJ whole genome shotgun (WGS) entry which is preliminary data.</text>
</comment>
<protein>
    <recommendedName>
        <fullName evidence="2">BCD1 alpha/beta domain-containing protein</fullName>
    </recommendedName>
</protein>